<name>A0ABR4KR56_9EURO</name>
<organism evidence="2 3">
    <name type="scientific">Aspergillus pseudodeflectus</name>
    <dbReference type="NCBI Taxonomy" id="176178"/>
    <lineage>
        <taxon>Eukaryota</taxon>
        <taxon>Fungi</taxon>
        <taxon>Dikarya</taxon>
        <taxon>Ascomycota</taxon>
        <taxon>Pezizomycotina</taxon>
        <taxon>Eurotiomycetes</taxon>
        <taxon>Eurotiomycetidae</taxon>
        <taxon>Eurotiales</taxon>
        <taxon>Aspergillaceae</taxon>
        <taxon>Aspergillus</taxon>
        <taxon>Aspergillus subgen. Nidulantes</taxon>
    </lineage>
</organism>
<dbReference type="GeneID" id="98164162"/>
<keyword evidence="1" id="KW-0472">Membrane</keyword>
<reference evidence="2 3" key="1">
    <citation type="submission" date="2024-07" db="EMBL/GenBank/DDBJ databases">
        <title>Section-level genome sequencing and comparative genomics of Aspergillus sections Usti and Cavernicolus.</title>
        <authorList>
            <consortium name="Lawrence Berkeley National Laboratory"/>
            <person name="Nybo J.L."/>
            <person name="Vesth T.C."/>
            <person name="Theobald S."/>
            <person name="Frisvad J.C."/>
            <person name="Larsen T.O."/>
            <person name="Kjaerboelling I."/>
            <person name="Rothschild-Mancinelli K."/>
            <person name="Lyhne E.K."/>
            <person name="Kogle M.E."/>
            <person name="Barry K."/>
            <person name="Clum A."/>
            <person name="Na H."/>
            <person name="Ledsgaard L."/>
            <person name="Lin J."/>
            <person name="Lipzen A."/>
            <person name="Kuo A."/>
            <person name="Riley R."/>
            <person name="Mondo S."/>
            <person name="LaButti K."/>
            <person name="Haridas S."/>
            <person name="Pangalinan J."/>
            <person name="Salamov A.A."/>
            <person name="Simmons B.A."/>
            <person name="Magnuson J.K."/>
            <person name="Chen J."/>
            <person name="Drula E."/>
            <person name="Henrissat B."/>
            <person name="Wiebenga A."/>
            <person name="Lubbers R.J."/>
            <person name="Gomes A.C."/>
            <person name="Macurrencykelacurrency M.R."/>
            <person name="Stajich J."/>
            <person name="Grigoriev I.V."/>
            <person name="Mortensen U.H."/>
            <person name="De vries R.P."/>
            <person name="Baker S.E."/>
            <person name="Andersen M.R."/>
        </authorList>
    </citation>
    <scope>NUCLEOTIDE SEQUENCE [LARGE SCALE GENOMIC DNA]</scope>
    <source>
        <strain evidence="2 3">CBS 756.74</strain>
    </source>
</reference>
<evidence type="ECO:0000256" key="1">
    <source>
        <dbReference type="SAM" id="Phobius"/>
    </source>
</evidence>
<dbReference type="EMBL" id="JBFXLR010000011">
    <property type="protein sequence ID" value="KAL2854768.1"/>
    <property type="molecule type" value="Genomic_DNA"/>
</dbReference>
<feature type="transmembrane region" description="Helical" evidence="1">
    <location>
        <begin position="113"/>
        <end position="132"/>
    </location>
</feature>
<evidence type="ECO:0000313" key="3">
    <source>
        <dbReference type="Proteomes" id="UP001610444"/>
    </source>
</evidence>
<sequence>MTSASPEPPAPLPLDTFTLSARKVRVSVSNARRQSPIHNPRSFTLAAELEYDQYRRSAENIELEALSSTRFPPIVAQSLTTFKEMPPLDSIAVATQRHALERRDWASENPGPILVFCIVFIVAMGVIILFLYRKWMARRATQQSYE</sequence>
<protein>
    <submittedName>
        <fullName evidence="2">Uncharacterized protein</fullName>
    </submittedName>
</protein>
<comment type="caution">
    <text evidence="2">The sequence shown here is derived from an EMBL/GenBank/DDBJ whole genome shotgun (WGS) entry which is preliminary data.</text>
</comment>
<proteinExistence type="predicted"/>
<dbReference type="Proteomes" id="UP001610444">
    <property type="component" value="Unassembled WGS sequence"/>
</dbReference>
<dbReference type="RefSeq" id="XP_070901632.1">
    <property type="nucleotide sequence ID" value="XM_071048998.1"/>
</dbReference>
<accession>A0ABR4KR56</accession>
<evidence type="ECO:0000313" key="2">
    <source>
        <dbReference type="EMBL" id="KAL2854768.1"/>
    </source>
</evidence>
<keyword evidence="1" id="KW-1133">Transmembrane helix</keyword>
<keyword evidence="3" id="KW-1185">Reference proteome</keyword>
<keyword evidence="1" id="KW-0812">Transmembrane</keyword>
<gene>
    <name evidence="2" type="ORF">BJX68DRAFT_33929</name>
</gene>